<proteinExistence type="predicted"/>
<protein>
    <recommendedName>
        <fullName evidence="3">Nudix hydrolase domain-containing protein</fullName>
    </recommendedName>
</protein>
<reference evidence="2" key="1">
    <citation type="submission" date="2017-09" db="EMBL/GenBank/DDBJ databases">
        <title>Depth-based differentiation of microbial function through sediment-hosted aquifers and enrichment of novel symbionts in the deep terrestrial subsurface.</title>
        <authorList>
            <person name="Probst A.J."/>
            <person name="Ladd B."/>
            <person name="Jarett J.K."/>
            <person name="Geller-Mcgrath D.E."/>
            <person name="Sieber C.M.K."/>
            <person name="Emerson J.B."/>
            <person name="Anantharaman K."/>
            <person name="Thomas B.C."/>
            <person name="Malmstrom R."/>
            <person name="Stieglmeier M."/>
            <person name="Klingl A."/>
            <person name="Woyke T."/>
            <person name="Ryan C.M."/>
            <person name="Banfield J.F."/>
        </authorList>
    </citation>
    <scope>NUCLEOTIDE SEQUENCE [LARGE SCALE GENOMIC DNA]</scope>
</reference>
<evidence type="ECO:0000313" key="2">
    <source>
        <dbReference type="Proteomes" id="UP000231407"/>
    </source>
</evidence>
<name>A0A2M7AS09_9BACT</name>
<dbReference type="AlphaFoldDB" id="A0A2M7AS09"/>
<comment type="caution">
    <text evidence="1">The sequence shown here is derived from an EMBL/GenBank/DDBJ whole genome shotgun (WGS) entry which is preliminary data.</text>
</comment>
<dbReference type="Proteomes" id="UP000231407">
    <property type="component" value="Unassembled WGS sequence"/>
</dbReference>
<organism evidence="1 2">
    <name type="scientific">Candidatus Shapirobacteria bacterium CG06_land_8_20_14_3_00_40_12</name>
    <dbReference type="NCBI Taxonomy" id="1974881"/>
    <lineage>
        <taxon>Bacteria</taxon>
        <taxon>Candidatus Shapironibacteriota</taxon>
    </lineage>
</organism>
<accession>A0A2M7AS09</accession>
<evidence type="ECO:0008006" key="3">
    <source>
        <dbReference type="Google" id="ProtNLM"/>
    </source>
</evidence>
<sequence length="243" mass="28319">MKQKWLENTSEEILKKVELLPESFLRFKNELLEKPDKVNDLIIVCLDDIWFSDHFVIAKFQVKSETTGQTYYQEYISRRGGKYHSLRGIVLVKQEGKITHFVVRKCNRFGIGQQIFESIGNIYQPNEEFQKDKILLSSYIKDELAKCLHVPKINIDQFYDLGNVLTDTSMFNNVVRIFAVTIEVGDLSELTLYLKDKIFDDKGYSFQIETIPIEKFFEFFGQAGDSFLLAIFGRLQALNVIKL</sequence>
<dbReference type="EMBL" id="PEWA01000029">
    <property type="protein sequence ID" value="PIU73416.1"/>
    <property type="molecule type" value="Genomic_DNA"/>
</dbReference>
<gene>
    <name evidence="1" type="ORF">COS78_02440</name>
</gene>
<evidence type="ECO:0000313" key="1">
    <source>
        <dbReference type="EMBL" id="PIU73416.1"/>
    </source>
</evidence>